<gene>
    <name evidence="1" type="ORF">PMAYCL1PPCAC_04903</name>
</gene>
<feature type="non-terminal residue" evidence="1">
    <location>
        <position position="1"/>
    </location>
</feature>
<reference evidence="2" key="1">
    <citation type="submission" date="2022-10" db="EMBL/GenBank/DDBJ databases">
        <title>Genome assembly of Pristionchus species.</title>
        <authorList>
            <person name="Yoshida K."/>
            <person name="Sommer R.J."/>
        </authorList>
    </citation>
    <scope>NUCLEOTIDE SEQUENCE [LARGE SCALE GENOMIC DNA]</scope>
    <source>
        <strain evidence="2">RS5460</strain>
    </source>
</reference>
<name>A0AAN4ZA11_9BILA</name>
<keyword evidence="2" id="KW-1185">Reference proteome</keyword>
<sequence length="113" mass="13141">SNKGKLIVYDDGGFEYRKYHIDKSGQQLYRCLTYKCVGKAKMINGKLTIYNDHKPVHLPPDHGDEVIFILIYIFNCGNTRFQIRNEDHLLTPCLYAFLSSKTTATYENVFAWL</sequence>
<accession>A0AAN4ZA11</accession>
<dbReference type="EMBL" id="BTRK01000002">
    <property type="protein sequence ID" value="GMR34708.1"/>
    <property type="molecule type" value="Genomic_DNA"/>
</dbReference>
<dbReference type="Proteomes" id="UP001328107">
    <property type="component" value="Unassembled WGS sequence"/>
</dbReference>
<organism evidence="1 2">
    <name type="scientific">Pristionchus mayeri</name>
    <dbReference type="NCBI Taxonomy" id="1317129"/>
    <lineage>
        <taxon>Eukaryota</taxon>
        <taxon>Metazoa</taxon>
        <taxon>Ecdysozoa</taxon>
        <taxon>Nematoda</taxon>
        <taxon>Chromadorea</taxon>
        <taxon>Rhabditida</taxon>
        <taxon>Rhabditina</taxon>
        <taxon>Diplogasteromorpha</taxon>
        <taxon>Diplogasteroidea</taxon>
        <taxon>Neodiplogasteridae</taxon>
        <taxon>Pristionchus</taxon>
    </lineage>
</organism>
<dbReference type="AlphaFoldDB" id="A0AAN4ZA11"/>
<evidence type="ECO:0008006" key="3">
    <source>
        <dbReference type="Google" id="ProtNLM"/>
    </source>
</evidence>
<feature type="non-terminal residue" evidence="1">
    <location>
        <position position="113"/>
    </location>
</feature>
<evidence type="ECO:0000313" key="2">
    <source>
        <dbReference type="Proteomes" id="UP001328107"/>
    </source>
</evidence>
<protein>
    <recommendedName>
        <fullName evidence="3">FLYWCH-type domain-containing protein</fullName>
    </recommendedName>
</protein>
<proteinExistence type="predicted"/>
<evidence type="ECO:0000313" key="1">
    <source>
        <dbReference type="EMBL" id="GMR34708.1"/>
    </source>
</evidence>
<comment type="caution">
    <text evidence="1">The sequence shown here is derived from an EMBL/GenBank/DDBJ whole genome shotgun (WGS) entry which is preliminary data.</text>
</comment>